<dbReference type="PROSITE" id="PS50118">
    <property type="entry name" value="HMG_BOX_2"/>
    <property type="match status" value="1"/>
</dbReference>
<feature type="compositionally biased region" description="Low complexity" evidence="3">
    <location>
        <begin position="137"/>
        <end position="146"/>
    </location>
</feature>
<protein>
    <recommendedName>
        <fullName evidence="4">HMG box domain-containing protein</fullName>
    </recommendedName>
</protein>
<sequence length="380" mass="42979">MCGPQIKKYTIGSCLLNIKEATKDDTTTTSEDFLYSSGGLSFNPFASTDNERAKDLAHETMASNTHAIKQDNFTLKYYHATDDLQGALSPRSLYALENCSEKLSDSLLYTCDVAAKANESTDITNSHKRSLEDDSSISRIDLQSSSRPRRTKKAKRNVYYSPSSSSETENTNIEKPSTKKRAGRKKKRKGAPNRPLSAYNFFFKQERMRLKNLSSSSDHPKIGFSSMGKIIGTNWKSMSEKAKAPYKALADKDHERYARELEIFEEKERIAAGNTDSMLDIAPRISTSTSTDIFKPRKDSIEKEEAYHISFTSSTNSSITLQEELQDDQEGRRLNNTFQEVLLEDIEPIPLNEVWKPNSNGYKTLQNEALYGFNFGDFNF</sequence>
<keyword evidence="6" id="KW-1185">Reference proteome</keyword>
<feature type="compositionally biased region" description="Low complexity" evidence="3">
    <location>
        <begin position="159"/>
        <end position="171"/>
    </location>
</feature>
<accession>A0AAD3D0C3</accession>
<dbReference type="PANTHER" id="PTHR48112:SF15">
    <property type="entry name" value="HMG BOX DOMAIN-CONTAINING PROTEIN"/>
    <property type="match status" value="1"/>
</dbReference>
<dbReference type="Proteomes" id="UP001054902">
    <property type="component" value="Unassembled WGS sequence"/>
</dbReference>
<evidence type="ECO:0000259" key="4">
    <source>
        <dbReference type="PROSITE" id="PS50118"/>
    </source>
</evidence>
<dbReference type="GO" id="GO:0003677">
    <property type="term" value="F:DNA binding"/>
    <property type="evidence" value="ECO:0007669"/>
    <property type="project" value="UniProtKB-UniRule"/>
</dbReference>
<evidence type="ECO:0000313" key="6">
    <source>
        <dbReference type="Proteomes" id="UP001054902"/>
    </source>
</evidence>
<reference evidence="5 6" key="1">
    <citation type="journal article" date="2021" name="Sci. Rep.">
        <title>The genome of the diatom Chaetoceros tenuissimus carries an ancient integrated fragment of an extant virus.</title>
        <authorList>
            <person name="Hongo Y."/>
            <person name="Kimura K."/>
            <person name="Takaki Y."/>
            <person name="Yoshida Y."/>
            <person name="Baba S."/>
            <person name="Kobayashi G."/>
            <person name="Nagasaki K."/>
            <person name="Hano T."/>
            <person name="Tomaru Y."/>
        </authorList>
    </citation>
    <scope>NUCLEOTIDE SEQUENCE [LARGE SCALE GENOMIC DNA]</scope>
    <source>
        <strain evidence="5 6">NIES-3715</strain>
    </source>
</reference>
<evidence type="ECO:0000313" key="5">
    <source>
        <dbReference type="EMBL" id="GFH55512.1"/>
    </source>
</evidence>
<feature type="DNA-binding region" description="HMG box" evidence="2">
    <location>
        <begin position="192"/>
        <end position="265"/>
    </location>
</feature>
<feature type="region of interest" description="Disordered" evidence="3">
    <location>
        <begin position="120"/>
        <end position="195"/>
    </location>
</feature>
<feature type="compositionally biased region" description="Basic residues" evidence="3">
    <location>
        <begin position="147"/>
        <end position="156"/>
    </location>
</feature>
<dbReference type="AlphaFoldDB" id="A0AAD3D0C3"/>
<evidence type="ECO:0000256" key="3">
    <source>
        <dbReference type="SAM" id="MobiDB-lite"/>
    </source>
</evidence>
<dbReference type="Gene3D" id="1.10.30.10">
    <property type="entry name" value="High mobility group box domain"/>
    <property type="match status" value="1"/>
</dbReference>
<keyword evidence="1 2" id="KW-0238">DNA-binding</keyword>
<evidence type="ECO:0000256" key="1">
    <source>
        <dbReference type="ARBA" id="ARBA00023125"/>
    </source>
</evidence>
<name>A0AAD3D0C3_9STRA</name>
<dbReference type="SUPFAM" id="SSF47095">
    <property type="entry name" value="HMG-box"/>
    <property type="match status" value="1"/>
</dbReference>
<dbReference type="InterPro" id="IPR050342">
    <property type="entry name" value="HMGB"/>
</dbReference>
<dbReference type="SMART" id="SM00398">
    <property type="entry name" value="HMG"/>
    <property type="match status" value="1"/>
</dbReference>
<evidence type="ECO:0000256" key="2">
    <source>
        <dbReference type="PROSITE-ProRule" id="PRU00267"/>
    </source>
</evidence>
<dbReference type="GO" id="GO:0005634">
    <property type="term" value="C:nucleus"/>
    <property type="evidence" value="ECO:0007669"/>
    <property type="project" value="UniProtKB-UniRule"/>
</dbReference>
<dbReference type="EMBL" id="BLLK01000049">
    <property type="protein sequence ID" value="GFH55512.1"/>
    <property type="molecule type" value="Genomic_DNA"/>
</dbReference>
<dbReference type="PANTHER" id="PTHR48112">
    <property type="entry name" value="HIGH MOBILITY GROUP PROTEIN DSP1"/>
    <property type="match status" value="1"/>
</dbReference>
<proteinExistence type="predicted"/>
<keyword evidence="2" id="KW-0539">Nucleus</keyword>
<dbReference type="Pfam" id="PF00505">
    <property type="entry name" value="HMG_box"/>
    <property type="match status" value="1"/>
</dbReference>
<gene>
    <name evidence="5" type="ORF">CTEN210_11988</name>
</gene>
<feature type="compositionally biased region" description="Basic residues" evidence="3">
    <location>
        <begin position="178"/>
        <end position="191"/>
    </location>
</feature>
<feature type="domain" description="HMG box" evidence="4">
    <location>
        <begin position="192"/>
        <end position="265"/>
    </location>
</feature>
<dbReference type="InterPro" id="IPR009071">
    <property type="entry name" value="HMG_box_dom"/>
</dbReference>
<organism evidence="5 6">
    <name type="scientific">Chaetoceros tenuissimus</name>
    <dbReference type="NCBI Taxonomy" id="426638"/>
    <lineage>
        <taxon>Eukaryota</taxon>
        <taxon>Sar</taxon>
        <taxon>Stramenopiles</taxon>
        <taxon>Ochrophyta</taxon>
        <taxon>Bacillariophyta</taxon>
        <taxon>Coscinodiscophyceae</taxon>
        <taxon>Chaetocerotophycidae</taxon>
        <taxon>Chaetocerotales</taxon>
        <taxon>Chaetocerotaceae</taxon>
        <taxon>Chaetoceros</taxon>
    </lineage>
</organism>
<dbReference type="InterPro" id="IPR036910">
    <property type="entry name" value="HMG_box_dom_sf"/>
</dbReference>
<comment type="caution">
    <text evidence="5">The sequence shown here is derived from an EMBL/GenBank/DDBJ whole genome shotgun (WGS) entry which is preliminary data.</text>
</comment>